<organism evidence="13 14">
    <name type="scientific">Rhizopus oryzae</name>
    <name type="common">Mucormycosis agent</name>
    <name type="synonym">Rhizopus arrhizus var. delemar</name>
    <dbReference type="NCBI Taxonomy" id="64495"/>
    <lineage>
        <taxon>Eukaryota</taxon>
        <taxon>Fungi</taxon>
        <taxon>Fungi incertae sedis</taxon>
        <taxon>Mucoromycota</taxon>
        <taxon>Mucoromycotina</taxon>
        <taxon>Mucoromycetes</taxon>
        <taxon>Mucorales</taxon>
        <taxon>Mucorineae</taxon>
        <taxon>Rhizopodaceae</taxon>
        <taxon>Rhizopus</taxon>
    </lineage>
</organism>
<dbReference type="AlphaFoldDB" id="A0A9P6XGA2"/>
<evidence type="ECO:0000256" key="9">
    <source>
        <dbReference type="ARBA" id="ARBA00023295"/>
    </source>
</evidence>
<dbReference type="Proteomes" id="UP000716291">
    <property type="component" value="Unassembled WGS sequence"/>
</dbReference>
<name>A0A9P6XGA2_RHIOR</name>
<evidence type="ECO:0000256" key="10">
    <source>
        <dbReference type="ARBA" id="ARBA00023316"/>
    </source>
</evidence>
<dbReference type="SUPFAM" id="SSF51126">
    <property type="entry name" value="Pectin lyase-like"/>
    <property type="match status" value="1"/>
</dbReference>
<dbReference type="InterPro" id="IPR000743">
    <property type="entry name" value="Glyco_hydro_28"/>
</dbReference>
<evidence type="ECO:0000256" key="12">
    <source>
        <dbReference type="SAM" id="SignalP"/>
    </source>
</evidence>
<dbReference type="GO" id="GO:0005576">
    <property type="term" value="C:extracellular region"/>
    <property type="evidence" value="ECO:0007669"/>
    <property type="project" value="UniProtKB-SubCell"/>
</dbReference>
<keyword evidence="10" id="KW-0961">Cell wall biogenesis/degradation</keyword>
<keyword evidence="7" id="KW-1015">Disulfide bond</keyword>
<dbReference type="Pfam" id="PF00295">
    <property type="entry name" value="Glyco_hydro_28"/>
    <property type="match status" value="1"/>
</dbReference>
<dbReference type="SMART" id="SM00710">
    <property type="entry name" value="PbH1"/>
    <property type="match status" value="5"/>
</dbReference>
<evidence type="ECO:0000256" key="8">
    <source>
        <dbReference type="ARBA" id="ARBA00023180"/>
    </source>
</evidence>
<dbReference type="InterPro" id="IPR011050">
    <property type="entry name" value="Pectin_lyase_fold/virulence"/>
</dbReference>
<keyword evidence="3" id="KW-0964">Secreted</keyword>
<keyword evidence="4 12" id="KW-0732">Signal</keyword>
<dbReference type="GO" id="GO:0071555">
    <property type="term" value="P:cell wall organization"/>
    <property type="evidence" value="ECO:0007669"/>
    <property type="project" value="UniProtKB-KW"/>
</dbReference>
<dbReference type="EMBL" id="JAANQT010000255">
    <property type="protein sequence ID" value="KAG1312711.1"/>
    <property type="molecule type" value="Genomic_DNA"/>
</dbReference>
<keyword evidence="5" id="KW-0677">Repeat</keyword>
<comment type="caution">
    <text evidence="13">The sequence shown here is derived from an EMBL/GenBank/DDBJ whole genome shotgun (WGS) entry which is preliminary data.</text>
</comment>
<comment type="subcellular location">
    <subcellularLocation>
        <location evidence="1">Secreted</location>
    </subcellularLocation>
</comment>
<dbReference type="PANTHER" id="PTHR31736">
    <property type="match status" value="1"/>
</dbReference>
<evidence type="ECO:0000256" key="4">
    <source>
        <dbReference type="ARBA" id="ARBA00022729"/>
    </source>
</evidence>
<keyword evidence="6 11" id="KW-0378">Hydrolase</keyword>
<proteinExistence type="inferred from homology"/>
<keyword evidence="8" id="KW-0325">Glycoprotein</keyword>
<dbReference type="Gene3D" id="2.160.20.10">
    <property type="entry name" value="Single-stranded right-handed beta-helix, Pectin lyase-like"/>
    <property type="match status" value="1"/>
</dbReference>
<accession>A0A9P6XGA2</accession>
<dbReference type="InterPro" id="IPR012334">
    <property type="entry name" value="Pectin_lyas_fold"/>
</dbReference>
<evidence type="ECO:0000313" key="14">
    <source>
        <dbReference type="Proteomes" id="UP000716291"/>
    </source>
</evidence>
<protein>
    <submittedName>
        <fullName evidence="13">Uncharacterized protein</fullName>
    </submittedName>
</protein>
<reference evidence="13" key="1">
    <citation type="journal article" date="2020" name="Microb. Genom.">
        <title>Genetic diversity of clinical and environmental Mucorales isolates obtained from an investigation of mucormycosis cases among solid organ transplant recipients.</title>
        <authorList>
            <person name="Nguyen M.H."/>
            <person name="Kaul D."/>
            <person name="Muto C."/>
            <person name="Cheng S.J."/>
            <person name="Richter R.A."/>
            <person name="Bruno V.M."/>
            <person name="Liu G."/>
            <person name="Beyhan S."/>
            <person name="Sundermann A.J."/>
            <person name="Mounaud S."/>
            <person name="Pasculle A.W."/>
            <person name="Nierman W.C."/>
            <person name="Driscoll E."/>
            <person name="Cumbie R."/>
            <person name="Clancy C.J."/>
            <person name="Dupont C.L."/>
        </authorList>
    </citation>
    <scope>NUCLEOTIDE SEQUENCE</scope>
    <source>
        <strain evidence="13">GL11</strain>
    </source>
</reference>
<evidence type="ECO:0000256" key="2">
    <source>
        <dbReference type="ARBA" id="ARBA00008834"/>
    </source>
</evidence>
<evidence type="ECO:0000256" key="6">
    <source>
        <dbReference type="ARBA" id="ARBA00022801"/>
    </source>
</evidence>
<dbReference type="PANTHER" id="PTHR31736:SF19">
    <property type="entry name" value="PECTIN LYASE SUPERFAMILY PROTEIN-RELATED"/>
    <property type="match status" value="1"/>
</dbReference>
<evidence type="ECO:0000256" key="3">
    <source>
        <dbReference type="ARBA" id="ARBA00022525"/>
    </source>
</evidence>
<evidence type="ECO:0000313" key="13">
    <source>
        <dbReference type="EMBL" id="KAG1312711.1"/>
    </source>
</evidence>
<keyword evidence="9 11" id="KW-0326">Glycosidase</keyword>
<evidence type="ECO:0000256" key="7">
    <source>
        <dbReference type="ARBA" id="ARBA00023157"/>
    </source>
</evidence>
<dbReference type="GO" id="GO:0045490">
    <property type="term" value="P:pectin catabolic process"/>
    <property type="evidence" value="ECO:0007669"/>
    <property type="project" value="UniProtKB-ARBA"/>
</dbReference>
<comment type="similarity">
    <text evidence="2 11">Belongs to the glycosyl hydrolase 28 family.</text>
</comment>
<dbReference type="SMR" id="A0A9P6XGA2"/>
<dbReference type="GO" id="GO:0046576">
    <property type="term" value="F:rhamnogalacturonan alpha-L-rhamnopyranosyl-(1-&gt;4)-alpha-D-galactopyranosyluronide lyase activity"/>
    <property type="evidence" value="ECO:0007669"/>
    <property type="project" value="UniProtKB-ARBA"/>
</dbReference>
<dbReference type="OrthoDB" id="187139at2759"/>
<evidence type="ECO:0000256" key="5">
    <source>
        <dbReference type="ARBA" id="ARBA00022737"/>
    </source>
</evidence>
<sequence length="386" mass="40027">MVQFLSLSSSAAVFFLLSLGVNNVAGAATNNCVVSASGSDDTSAITEAFKKCASGGTVTFSKGSTYNIKDTVTIEGLKNVNINFAGTLNLPARSSSFKNGDHYIQIKGENVNMYGGGTINGNGQAWYDAEDHTAPTVLRFALTDSKVSGIKIVNAPRAHLGVTNCENFVLDNITLKTASTSSKLAKNTDALDVSSSSGIVFQNSELTVGDDCLAINGGVTNITLSKITCNGGHGFSVGSLGKGGKSETVKTVRIRDSVCNNCQNGVRIKTWPGGKGAVSDVEYSNIKLNNVDNPILITTHYCDQNQQSYCNGNDGSSLSISDVTISDVTGSVSSAGNPVFSVNCSKNTPCTGFSVSGVDITKSSKTKSNVCTNLSGSDKISLCSSS</sequence>
<dbReference type="InterPro" id="IPR006626">
    <property type="entry name" value="PbH1"/>
</dbReference>
<evidence type="ECO:0000256" key="11">
    <source>
        <dbReference type="RuleBase" id="RU361169"/>
    </source>
</evidence>
<gene>
    <name evidence="13" type="ORF">G6F64_002815</name>
</gene>
<keyword evidence="14" id="KW-1185">Reference proteome</keyword>
<dbReference type="GO" id="GO:0004650">
    <property type="term" value="F:polygalacturonase activity"/>
    <property type="evidence" value="ECO:0007669"/>
    <property type="project" value="InterPro"/>
</dbReference>
<evidence type="ECO:0000256" key="1">
    <source>
        <dbReference type="ARBA" id="ARBA00004613"/>
    </source>
</evidence>
<feature type="chain" id="PRO_5040347444" evidence="12">
    <location>
        <begin position="27"/>
        <end position="386"/>
    </location>
</feature>
<feature type="signal peptide" evidence="12">
    <location>
        <begin position="1"/>
        <end position="26"/>
    </location>
</feature>